<dbReference type="InterPro" id="IPR001967">
    <property type="entry name" value="Peptidase_S11_N"/>
</dbReference>
<organism evidence="4 5">
    <name type="scientific">Streptomyces chrestomyceticus JCM 4735</name>
    <dbReference type="NCBI Taxonomy" id="1306181"/>
    <lineage>
        <taxon>Bacteria</taxon>
        <taxon>Bacillati</taxon>
        <taxon>Actinomycetota</taxon>
        <taxon>Actinomycetes</taxon>
        <taxon>Kitasatosporales</taxon>
        <taxon>Streptomycetaceae</taxon>
        <taxon>Streptomyces</taxon>
    </lineage>
</organism>
<evidence type="ECO:0000313" key="5">
    <source>
        <dbReference type="Proteomes" id="UP000287830"/>
    </source>
</evidence>
<gene>
    <name evidence="4" type="ORF">OEIGOIKO_01115</name>
</gene>
<proteinExistence type="predicted"/>
<accession>A0A7U9KSU2</accession>
<evidence type="ECO:0000259" key="3">
    <source>
        <dbReference type="Pfam" id="PF00768"/>
    </source>
</evidence>
<dbReference type="EMBL" id="BHZC01000001">
    <property type="protein sequence ID" value="GCD33396.1"/>
    <property type="molecule type" value="Genomic_DNA"/>
</dbReference>
<feature type="region of interest" description="Disordered" evidence="1">
    <location>
        <begin position="342"/>
        <end position="361"/>
    </location>
</feature>
<dbReference type="Gene3D" id="3.40.710.10">
    <property type="entry name" value="DD-peptidase/beta-lactamase superfamily"/>
    <property type="match status" value="1"/>
</dbReference>
<evidence type="ECO:0000313" key="4">
    <source>
        <dbReference type="EMBL" id="GCD33396.1"/>
    </source>
</evidence>
<evidence type="ECO:0000256" key="1">
    <source>
        <dbReference type="SAM" id="MobiDB-lite"/>
    </source>
</evidence>
<protein>
    <submittedName>
        <fullName evidence="4">D-alanyl-D-alanine carboxypeptidase</fullName>
    </submittedName>
</protein>
<evidence type="ECO:0000256" key="2">
    <source>
        <dbReference type="SAM" id="Phobius"/>
    </source>
</evidence>
<sequence>MALQTLLSRNAGVLAVIAATGLTLTSIPAVARAEQVAVGRRAVDPGAGAAEGQVADQLGDRTGRTVVGAGAPALPDGVSARAWTVTDVRTGDVLAARNAHQRLAPASTLKTLFAVTVLPKFRAGAVHKVTPAELAGIGQGSSLVGIKEGSSYQVADLWRGVFLRSGNDAVRVLAAMNGGWTATAREMQARARQLGARDTSVKSPDGYDSPGQVSSAYDLSVFGRAGLANADFAGYCGTTTARFPSKGSPSFEIQNTNRLLSGADGLRRYPGIVGVKNGYTSNAGNTLIAAARRGGRTLLVTVLNPQSGASNAVYHEAGSLLDWGFRAAGRARPVGSLVAAAPGGRTTPSADGARSGAERLSASARPVAAQVSREPGRWSHTTGWAVAGGFAVALAVGAVFGWRMYVRGRRTPGGGS</sequence>
<reference evidence="4 5" key="1">
    <citation type="submission" date="2018-11" db="EMBL/GenBank/DDBJ databases">
        <title>Whole genome sequence of Streptomyces chrestomyceticus NBRC 13444(T).</title>
        <authorList>
            <person name="Komaki H."/>
            <person name="Tamura T."/>
        </authorList>
    </citation>
    <scope>NUCLEOTIDE SEQUENCE [LARGE SCALE GENOMIC DNA]</scope>
    <source>
        <strain evidence="4 5">NBRC 13444</strain>
    </source>
</reference>
<dbReference type="GO" id="GO:0006508">
    <property type="term" value="P:proteolysis"/>
    <property type="evidence" value="ECO:0007669"/>
    <property type="project" value="InterPro"/>
</dbReference>
<dbReference type="RefSeq" id="WP_167515058.1">
    <property type="nucleotide sequence ID" value="NZ_BHZC01000001.1"/>
</dbReference>
<keyword evidence="2" id="KW-0472">Membrane</keyword>
<dbReference type="Pfam" id="PF00768">
    <property type="entry name" value="Peptidase_S11"/>
    <property type="match status" value="1"/>
</dbReference>
<keyword evidence="2" id="KW-1133">Transmembrane helix</keyword>
<dbReference type="SUPFAM" id="SSF56601">
    <property type="entry name" value="beta-lactamase/transpeptidase-like"/>
    <property type="match status" value="1"/>
</dbReference>
<keyword evidence="2" id="KW-0812">Transmembrane</keyword>
<name>A0A7U9KSU2_9ACTN</name>
<keyword evidence="4" id="KW-0645">Protease</keyword>
<dbReference type="GO" id="GO:0009002">
    <property type="term" value="F:serine-type D-Ala-D-Ala carboxypeptidase activity"/>
    <property type="evidence" value="ECO:0007669"/>
    <property type="project" value="InterPro"/>
</dbReference>
<feature type="domain" description="Peptidase S11 D-alanyl-D-alanine carboxypeptidase A N-terminal" evidence="3">
    <location>
        <begin position="76"/>
        <end position="305"/>
    </location>
</feature>
<dbReference type="PANTHER" id="PTHR21581:SF33">
    <property type="entry name" value="D-ALANYL-D-ALANINE CARBOXYPEPTIDASE DACB"/>
    <property type="match status" value="1"/>
</dbReference>
<keyword evidence="4" id="KW-0121">Carboxypeptidase</keyword>
<comment type="caution">
    <text evidence="4">The sequence shown here is derived from an EMBL/GenBank/DDBJ whole genome shotgun (WGS) entry which is preliminary data.</text>
</comment>
<feature type="transmembrane region" description="Helical" evidence="2">
    <location>
        <begin position="383"/>
        <end position="402"/>
    </location>
</feature>
<dbReference type="AlphaFoldDB" id="A0A7U9KSU2"/>
<dbReference type="Proteomes" id="UP000287830">
    <property type="component" value="Unassembled WGS sequence"/>
</dbReference>
<keyword evidence="4" id="KW-0378">Hydrolase</keyword>
<dbReference type="InterPro" id="IPR012338">
    <property type="entry name" value="Beta-lactam/transpept-like"/>
</dbReference>
<dbReference type="GeneID" id="95620154"/>
<dbReference type="PANTHER" id="PTHR21581">
    <property type="entry name" value="D-ALANYL-D-ALANINE CARBOXYPEPTIDASE"/>
    <property type="match status" value="1"/>
</dbReference>